<protein>
    <submittedName>
        <fullName evidence="3">Uncharacterized protein</fullName>
    </submittedName>
</protein>
<keyword evidence="4" id="KW-1185">Reference proteome</keyword>
<organism evidence="3 4">
    <name type="scientific">Triparma retinervis</name>
    <dbReference type="NCBI Taxonomy" id="2557542"/>
    <lineage>
        <taxon>Eukaryota</taxon>
        <taxon>Sar</taxon>
        <taxon>Stramenopiles</taxon>
        <taxon>Ochrophyta</taxon>
        <taxon>Bolidophyceae</taxon>
        <taxon>Parmales</taxon>
        <taxon>Triparmaceae</taxon>
        <taxon>Triparma</taxon>
    </lineage>
</organism>
<feature type="transmembrane region" description="Helical" evidence="2">
    <location>
        <begin position="577"/>
        <end position="597"/>
    </location>
</feature>
<keyword evidence="2" id="KW-1133">Transmembrane helix</keyword>
<feature type="compositionally biased region" description="Basic and acidic residues" evidence="1">
    <location>
        <begin position="87"/>
        <end position="115"/>
    </location>
</feature>
<dbReference type="OrthoDB" id="206869at2759"/>
<dbReference type="AlphaFoldDB" id="A0A9W7AIB2"/>
<name>A0A9W7AIB2_9STRA</name>
<evidence type="ECO:0000256" key="1">
    <source>
        <dbReference type="SAM" id="MobiDB-lite"/>
    </source>
</evidence>
<feature type="region of interest" description="Disordered" evidence="1">
    <location>
        <begin position="1"/>
        <end position="143"/>
    </location>
</feature>
<accession>A0A9W7AIB2</accession>
<comment type="caution">
    <text evidence="3">The sequence shown here is derived from an EMBL/GenBank/DDBJ whole genome shotgun (WGS) entry which is preliminary data.</text>
</comment>
<evidence type="ECO:0000313" key="4">
    <source>
        <dbReference type="Proteomes" id="UP001165082"/>
    </source>
</evidence>
<gene>
    <name evidence="3" type="ORF">TrRE_jg11130</name>
</gene>
<reference evidence="3" key="1">
    <citation type="submission" date="2022-07" db="EMBL/GenBank/DDBJ databases">
        <title>Genome analysis of Parmales, a sister group of diatoms, reveals the evolutionary specialization of diatoms from phago-mixotrophs to photoautotrophs.</title>
        <authorList>
            <person name="Ban H."/>
            <person name="Sato S."/>
            <person name="Yoshikawa S."/>
            <person name="Kazumasa Y."/>
            <person name="Nakamura Y."/>
            <person name="Ichinomiya M."/>
            <person name="Saitoh K."/>
            <person name="Sato N."/>
            <person name="Blanc-Mathieu R."/>
            <person name="Endo H."/>
            <person name="Kuwata A."/>
            <person name="Ogata H."/>
        </authorList>
    </citation>
    <scope>NUCLEOTIDE SEQUENCE</scope>
</reference>
<keyword evidence="2" id="KW-0472">Membrane</keyword>
<feature type="transmembrane region" description="Helical" evidence="2">
    <location>
        <begin position="471"/>
        <end position="492"/>
    </location>
</feature>
<evidence type="ECO:0000313" key="3">
    <source>
        <dbReference type="EMBL" id="GMH71101.1"/>
    </source>
</evidence>
<dbReference type="Gene3D" id="3.10.450.40">
    <property type="match status" value="1"/>
</dbReference>
<proteinExistence type="predicted"/>
<dbReference type="EMBL" id="BRXZ01001433">
    <property type="protein sequence ID" value="GMH71101.1"/>
    <property type="molecule type" value="Genomic_DNA"/>
</dbReference>
<keyword evidence="2" id="KW-0812">Transmembrane</keyword>
<sequence length="620" mass="68457">MGKIKAKKGEERVAEETEIVGKKESITDKYASRVEDVLEKAKRNKNMREREREDEKREDQKDRRAQEDEEREEVEMMEALLKKKREREREEREVEKEGEREVQREREIAGADEKTTSGIGGSWKPTAEGGAEPEADYKPARGSWGVFERPKDISRAYGGGKRALEDVTPVCTTVTKLGVEVFLELGMAYEACSMPKEAKVCYGGVVEGGGEGRKKAETLIFRMDAKELVDGGAAKKGGRRKRVEFVDMSVLEELSGLDDKSYATTYVNLNKPATRMERLEEVSVESEEDAIDVLRNGEGGERRTRAAAYLVSAWKRVDGGKVKKERVNPVINGRVIRNVVDGGAGGFVGNYEVGGEWKLEFKVVNGVGERSKGWCVFEDKGMDGFAFKYEVGGGWGFRGGDEGVGWKVEGRVNLEENKGKKGGWEGLLKPKFPTVFDIVGTDKVVLLVREVDNGNWWGFRRVKDGEESRRIYFVLVAVAALIGTVIGGHLVATLTADDVKQVDLSSVPDAVVAAVEAAKPEGTITGAELEMEGGVEMYEITVKVGDVEWEIDVSPDGELLGDPVEDDDSGDYALLKFGYVLAIGSPLAALVFFGISLRKLKMQEEHNQRLQVGRGSNSSL</sequence>
<dbReference type="Proteomes" id="UP001165082">
    <property type="component" value="Unassembled WGS sequence"/>
</dbReference>
<feature type="compositionally biased region" description="Basic and acidic residues" evidence="1">
    <location>
        <begin position="7"/>
        <end position="66"/>
    </location>
</feature>
<evidence type="ECO:0000256" key="2">
    <source>
        <dbReference type="SAM" id="Phobius"/>
    </source>
</evidence>
<feature type="compositionally biased region" description="Acidic residues" evidence="1">
    <location>
        <begin position="67"/>
        <end position="76"/>
    </location>
</feature>